<protein>
    <recommendedName>
        <fullName evidence="2">CN hydrolase domain-containing protein</fullName>
    </recommendedName>
</protein>
<dbReference type="PROSITE" id="PS50263">
    <property type="entry name" value="CN_HYDROLASE"/>
    <property type="match status" value="1"/>
</dbReference>
<feature type="domain" description="CN hydrolase" evidence="2">
    <location>
        <begin position="1"/>
        <end position="228"/>
    </location>
</feature>
<dbReference type="GO" id="GO:0016811">
    <property type="term" value="F:hydrolase activity, acting on carbon-nitrogen (but not peptide) bonds, in linear amides"/>
    <property type="evidence" value="ECO:0007669"/>
    <property type="project" value="TreeGrafter"/>
</dbReference>
<dbReference type="EMBL" id="QNBE01000076">
    <property type="protein sequence ID" value="RKX69589.1"/>
    <property type="molecule type" value="Genomic_DNA"/>
</dbReference>
<proteinExistence type="predicted"/>
<name>A0A660SFJ1_UNCW3</name>
<evidence type="ECO:0000259" key="2">
    <source>
        <dbReference type="PROSITE" id="PS50263"/>
    </source>
</evidence>
<gene>
    <name evidence="3" type="ORF">DRP53_07750</name>
</gene>
<accession>A0A660SFJ1</accession>
<dbReference type="InterPro" id="IPR003010">
    <property type="entry name" value="C-N_Hydrolase"/>
</dbReference>
<organism evidence="3 4">
    <name type="scientific">candidate division WOR-3 bacterium</name>
    <dbReference type="NCBI Taxonomy" id="2052148"/>
    <lineage>
        <taxon>Bacteria</taxon>
        <taxon>Bacteria division WOR-3</taxon>
    </lineage>
</organism>
<dbReference type="PANTHER" id="PTHR43674">
    <property type="entry name" value="NITRILASE C965.09-RELATED"/>
    <property type="match status" value="1"/>
</dbReference>
<reference evidence="3 4" key="1">
    <citation type="submission" date="2018-06" db="EMBL/GenBank/DDBJ databases">
        <title>Extensive metabolic versatility and redundancy in microbially diverse, dynamic hydrothermal sediments.</title>
        <authorList>
            <person name="Dombrowski N."/>
            <person name="Teske A."/>
            <person name="Baker B.J."/>
        </authorList>
    </citation>
    <scope>NUCLEOTIDE SEQUENCE [LARGE SCALE GENOMIC DNA]</scope>
    <source>
        <strain evidence="3">B36_G15</strain>
    </source>
</reference>
<dbReference type="InterPro" id="IPR050345">
    <property type="entry name" value="Aliph_Amidase/BUP"/>
</dbReference>
<dbReference type="PANTHER" id="PTHR43674:SF2">
    <property type="entry name" value="BETA-UREIDOPROPIONASE"/>
    <property type="match status" value="1"/>
</dbReference>
<comment type="caution">
    <text evidence="3">The sequence shown here is derived from an EMBL/GenBank/DDBJ whole genome shotgun (WGS) entry which is preliminary data.</text>
</comment>
<evidence type="ECO:0000313" key="4">
    <source>
        <dbReference type="Proteomes" id="UP000268469"/>
    </source>
</evidence>
<dbReference type="SUPFAM" id="SSF56317">
    <property type="entry name" value="Carbon-nitrogen hydrolase"/>
    <property type="match status" value="1"/>
</dbReference>
<dbReference type="InterPro" id="IPR036526">
    <property type="entry name" value="C-N_Hydrolase_sf"/>
</dbReference>
<evidence type="ECO:0000256" key="1">
    <source>
        <dbReference type="ARBA" id="ARBA00022801"/>
    </source>
</evidence>
<dbReference type="AlphaFoldDB" id="A0A660SFJ1"/>
<dbReference type="Proteomes" id="UP000268469">
    <property type="component" value="Unassembled WGS sequence"/>
</dbReference>
<dbReference type="Pfam" id="PF00795">
    <property type="entry name" value="CN_hydrolase"/>
    <property type="match status" value="1"/>
</dbReference>
<evidence type="ECO:0000313" key="3">
    <source>
        <dbReference type="EMBL" id="RKX69589.1"/>
    </source>
</evidence>
<sequence length="264" mass="30370">MKVGFFQFAPRFKDKEANLIQIERVLETTEFDLLVLPELSITGYAFGSRDELLPFAESIPGPTTERLISRLGERILILGLAMVEDDNLYNVAVALTQQKIHIYEKVHLFRKEKEIFTPGRTGFSVFDYCGFKIGLMICFDWIYPEAARSLALHGADIIAHPSNLVLPYCQDAMVTRSLENRVFIITANRIGVEREYRFTGKSQITGPEGEVLIRVGEEEVVKVIEIDPGRSREKRITPENDLFQDRRPELYFSDLQLPENRRLR</sequence>
<keyword evidence="1" id="KW-0378">Hydrolase</keyword>
<dbReference type="Gene3D" id="3.60.110.10">
    <property type="entry name" value="Carbon-nitrogen hydrolase"/>
    <property type="match status" value="1"/>
</dbReference>